<comment type="similarity">
    <text evidence="7">Belongs to the ribonuclease III family. Mitochondrion-specific ribosomal protein mL44 subfamily.</text>
</comment>
<keyword evidence="3" id="KW-0809">Transit peptide</keyword>
<dbReference type="SUPFAM" id="SSF69065">
    <property type="entry name" value="RNase III domain-like"/>
    <property type="match status" value="1"/>
</dbReference>
<name>A0A8B8EWN0_CRAVI</name>
<accession>A0A8B8EWN0</accession>
<dbReference type="GeneID" id="111137288"/>
<proteinExistence type="inferred from homology"/>
<dbReference type="PROSITE" id="PS50142">
    <property type="entry name" value="RNASE_3_2"/>
    <property type="match status" value="1"/>
</dbReference>
<dbReference type="GO" id="GO:0070877">
    <property type="term" value="C:microprocessor complex"/>
    <property type="evidence" value="ECO:0007669"/>
    <property type="project" value="TreeGrafter"/>
</dbReference>
<evidence type="ECO:0000256" key="5">
    <source>
        <dbReference type="ARBA" id="ARBA00023128"/>
    </source>
</evidence>
<dbReference type="AlphaFoldDB" id="A0A8B8EWN0"/>
<dbReference type="InterPro" id="IPR014720">
    <property type="entry name" value="dsRBD_dom"/>
</dbReference>
<organism evidence="12 13">
    <name type="scientific">Crassostrea virginica</name>
    <name type="common">Eastern oyster</name>
    <dbReference type="NCBI Taxonomy" id="6565"/>
    <lineage>
        <taxon>Eukaryota</taxon>
        <taxon>Metazoa</taxon>
        <taxon>Spiralia</taxon>
        <taxon>Lophotrochozoa</taxon>
        <taxon>Mollusca</taxon>
        <taxon>Bivalvia</taxon>
        <taxon>Autobranchia</taxon>
        <taxon>Pteriomorphia</taxon>
        <taxon>Ostreida</taxon>
        <taxon>Ostreoidea</taxon>
        <taxon>Ostreidae</taxon>
        <taxon>Crassostrea</taxon>
    </lineage>
</organism>
<dbReference type="KEGG" id="cvn:111137288"/>
<dbReference type="Gene3D" id="3.30.160.20">
    <property type="match status" value="1"/>
</dbReference>
<evidence type="ECO:0000256" key="2">
    <source>
        <dbReference type="ARBA" id="ARBA00022884"/>
    </source>
</evidence>
<dbReference type="Pfam" id="PF22892">
    <property type="entry name" value="DSRM_MRPL44"/>
    <property type="match status" value="1"/>
</dbReference>
<sequence length="355" mass="40283">MAAPLLRHLLRPNVIARCSLLGFSPQTNNDTQCRYLRNSKSIPPYLREQVERRKKAGPEPMRHPSLYGCWNHEVELFAFGKRLGEDFDEEILKEAFIVKSFIEKEMEERKKVGVETQIPDATCNEDLSMEGEQLVQKYLKAYLRFNFPYMFEEGVSAICEYLMNTEILANVGKLIGIRDLIQSKHYPPTEREMVDSFLAVVAALARSQSEERAGLFVVDFLVPRLVGKDINEMWKLDNPMGLLTALLQSRGMASPESRLLWQTGCSSIMSLYHVGIYSNKELIGKSPGETLTIAEEQAAKDALKNLMKTDDARPPFIQSSKVPIKSLDLEKKNPSADLLLKLYSQSDSSEQQITN</sequence>
<feature type="domain" description="RNase III" evidence="11">
    <location>
        <begin position="76"/>
        <end position="209"/>
    </location>
</feature>
<comment type="subcellular location">
    <subcellularLocation>
        <location evidence="1">Mitochondrion</location>
    </subcellularLocation>
</comment>
<dbReference type="GO" id="GO:0003725">
    <property type="term" value="F:double-stranded RNA binding"/>
    <property type="evidence" value="ECO:0007669"/>
    <property type="project" value="InterPro"/>
</dbReference>
<evidence type="ECO:0000259" key="11">
    <source>
        <dbReference type="PROSITE" id="PS50142"/>
    </source>
</evidence>
<keyword evidence="12" id="KW-1185">Reference proteome</keyword>
<evidence type="ECO:0000313" key="12">
    <source>
        <dbReference type="Proteomes" id="UP000694844"/>
    </source>
</evidence>
<dbReference type="CDD" id="cd19874">
    <property type="entry name" value="DSRM_MRPL44"/>
    <property type="match status" value="1"/>
</dbReference>
<evidence type="ECO:0000256" key="9">
    <source>
        <dbReference type="PROSITE-ProRule" id="PRU00266"/>
    </source>
</evidence>
<dbReference type="Proteomes" id="UP000694844">
    <property type="component" value="Chromosome 5"/>
</dbReference>
<dbReference type="PANTHER" id="PTHR11207">
    <property type="entry name" value="RIBONUCLEASE III"/>
    <property type="match status" value="1"/>
</dbReference>
<dbReference type="InterPro" id="IPR000999">
    <property type="entry name" value="RNase_III_dom"/>
</dbReference>
<dbReference type="FunFam" id="3.30.160.20:FF:000037">
    <property type="entry name" value="39S ribosomal protein L44, mitochondrial"/>
    <property type="match status" value="1"/>
</dbReference>
<dbReference type="RefSeq" id="XP_022344399.1">
    <property type="nucleotide sequence ID" value="XM_022488691.1"/>
</dbReference>
<dbReference type="GO" id="GO:0004525">
    <property type="term" value="F:ribonuclease III activity"/>
    <property type="evidence" value="ECO:0007669"/>
    <property type="project" value="InterPro"/>
</dbReference>
<keyword evidence="6" id="KW-0687">Ribonucleoprotein</keyword>
<evidence type="ECO:0000256" key="4">
    <source>
        <dbReference type="ARBA" id="ARBA00022980"/>
    </source>
</evidence>
<feature type="domain" description="DRBM" evidence="10">
    <location>
        <begin position="238"/>
        <end position="308"/>
    </location>
</feature>
<dbReference type="SUPFAM" id="SSF54768">
    <property type="entry name" value="dsRNA-binding domain-like"/>
    <property type="match status" value="1"/>
</dbReference>
<dbReference type="SMART" id="SM00535">
    <property type="entry name" value="RIBOc"/>
    <property type="match status" value="1"/>
</dbReference>
<dbReference type="Gene3D" id="1.10.1520.10">
    <property type="entry name" value="Ribonuclease III domain"/>
    <property type="match status" value="1"/>
</dbReference>
<dbReference type="InterPro" id="IPR055189">
    <property type="entry name" value="RM44_endonuclase"/>
</dbReference>
<dbReference type="Pfam" id="PF22935">
    <property type="entry name" value="RM44_endonuclase"/>
    <property type="match status" value="1"/>
</dbReference>
<dbReference type="PANTHER" id="PTHR11207:SF5">
    <property type="entry name" value="LARGE RIBOSOMAL SUBUNIT PROTEIN ML44"/>
    <property type="match status" value="1"/>
</dbReference>
<keyword evidence="5" id="KW-0496">Mitochondrion</keyword>
<evidence type="ECO:0000256" key="3">
    <source>
        <dbReference type="ARBA" id="ARBA00022946"/>
    </source>
</evidence>
<dbReference type="PROSITE" id="PS50137">
    <property type="entry name" value="DS_RBD"/>
    <property type="match status" value="1"/>
</dbReference>
<evidence type="ECO:0000259" key="10">
    <source>
        <dbReference type="PROSITE" id="PS50137"/>
    </source>
</evidence>
<gene>
    <name evidence="13" type="primary">LOC111137288</name>
</gene>
<evidence type="ECO:0000256" key="7">
    <source>
        <dbReference type="ARBA" id="ARBA00024034"/>
    </source>
</evidence>
<dbReference type="GO" id="GO:0006396">
    <property type="term" value="P:RNA processing"/>
    <property type="evidence" value="ECO:0007669"/>
    <property type="project" value="InterPro"/>
</dbReference>
<dbReference type="GO" id="GO:0005762">
    <property type="term" value="C:mitochondrial large ribosomal subunit"/>
    <property type="evidence" value="ECO:0007669"/>
    <property type="project" value="TreeGrafter"/>
</dbReference>
<dbReference type="GO" id="GO:0070125">
    <property type="term" value="P:mitochondrial translational elongation"/>
    <property type="evidence" value="ECO:0007669"/>
    <property type="project" value="TreeGrafter"/>
</dbReference>
<evidence type="ECO:0000313" key="13">
    <source>
        <dbReference type="RefSeq" id="XP_022344399.1"/>
    </source>
</evidence>
<dbReference type="InterPro" id="IPR036389">
    <property type="entry name" value="RNase_III_sf"/>
</dbReference>
<keyword evidence="4" id="KW-0689">Ribosomal protein</keyword>
<protein>
    <recommendedName>
        <fullName evidence="8">Large ribosomal subunit protein mL44</fullName>
    </recommendedName>
</protein>
<dbReference type="OrthoDB" id="444135at2759"/>
<dbReference type="InterPro" id="IPR044444">
    <property type="entry name" value="Ribosomal_mL44_DSRM_metazoa"/>
</dbReference>
<keyword evidence="2 9" id="KW-0694">RNA-binding</keyword>
<evidence type="ECO:0000256" key="6">
    <source>
        <dbReference type="ARBA" id="ARBA00023274"/>
    </source>
</evidence>
<evidence type="ECO:0000256" key="1">
    <source>
        <dbReference type="ARBA" id="ARBA00004173"/>
    </source>
</evidence>
<reference evidence="13" key="1">
    <citation type="submission" date="2025-08" db="UniProtKB">
        <authorList>
            <consortium name="RefSeq"/>
        </authorList>
    </citation>
    <scope>IDENTIFICATION</scope>
    <source>
        <tissue evidence="13">Whole sample</tissue>
    </source>
</reference>
<evidence type="ECO:0000256" key="8">
    <source>
        <dbReference type="ARBA" id="ARBA00035187"/>
    </source>
</evidence>